<evidence type="ECO:0000256" key="2">
    <source>
        <dbReference type="ARBA" id="ARBA00024195"/>
    </source>
</evidence>
<protein>
    <submittedName>
        <fullName evidence="5">Peptidase S1 domain-containing protein</fullName>
    </submittedName>
</protein>
<dbReference type="AlphaFoldDB" id="A0A915I9G6"/>
<dbReference type="InterPro" id="IPR009003">
    <property type="entry name" value="Peptidase_S1_PA"/>
</dbReference>
<evidence type="ECO:0000256" key="1">
    <source>
        <dbReference type="ARBA" id="ARBA00023157"/>
    </source>
</evidence>
<dbReference type="GO" id="GO:0006508">
    <property type="term" value="P:proteolysis"/>
    <property type="evidence" value="ECO:0007669"/>
    <property type="project" value="InterPro"/>
</dbReference>
<accession>A0A915I9G6</accession>
<dbReference type="Pfam" id="PF00089">
    <property type="entry name" value="Trypsin"/>
    <property type="match status" value="1"/>
</dbReference>
<dbReference type="SMART" id="SM00020">
    <property type="entry name" value="Tryp_SPc"/>
    <property type="match status" value="1"/>
</dbReference>
<sequence>MGLEKCYKRKAPFILLPMARRYCSEMLSKHRSEQAARQACSARKYLLANIEVRPQRLSVLLGKHNASGPEETEKRFRVVNVMIHPKYWENYVDRTYDIGMLKLEQPVKFNKFIRPIPLSNVASSQVESCSLAGWSEGDNGLNASYWGPNTVLRKLNFLTGKIEYDGGLHYNESKAHGVNKGDSGTAVICQAGNQTVIQGVLRKSNFDFETGLFRVYFADIYVLMSWIDGTFEHIETLRMYHEELDYYRRISFTYSCIHVGQMQSFSDLSEAELFMGNKVPTLNIIGQNDDFGPMMWNVSVTTKGSARYHCEGLLRSTNGVVYDDLDLSEECLQYFKVKESIVVTTYKIDQSTNIHSQEGAIEHSISNEVGITVAYLGWNVEFNDFVQPIALPVGRGNISMADLSLAIVAIVVRYTFEKNEMIYQIPVKIHGYETIDGVEMVTTERLYKAADTPDHLSVELGQGVLVGFEKSIRQHFVIGLNATTVQKSGHQHIERHILIERHTEWIRRTIPDIRKIYNAISD</sequence>
<dbReference type="Gene3D" id="2.40.10.10">
    <property type="entry name" value="Trypsin-like serine proteases"/>
    <property type="match status" value="1"/>
</dbReference>
<dbReference type="Proteomes" id="UP000887565">
    <property type="component" value="Unplaced"/>
</dbReference>
<evidence type="ECO:0000259" key="3">
    <source>
        <dbReference type="PROSITE" id="PS50240"/>
    </source>
</evidence>
<dbReference type="InterPro" id="IPR043504">
    <property type="entry name" value="Peptidase_S1_PA_chymotrypsin"/>
</dbReference>
<feature type="domain" description="Peptidase S1" evidence="3">
    <location>
        <begin position="1"/>
        <end position="232"/>
    </location>
</feature>
<keyword evidence="1" id="KW-1015">Disulfide bond</keyword>
<name>A0A915I9G6_ROMCU</name>
<comment type="similarity">
    <text evidence="2">Belongs to the peptidase S1 family. CLIP subfamily.</text>
</comment>
<dbReference type="InterPro" id="IPR051487">
    <property type="entry name" value="Ser/Thr_Proteases_Immune/Dev"/>
</dbReference>
<dbReference type="GO" id="GO:0004252">
    <property type="term" value="F:serine-type endopeptidase activity"/>
    <property type="evidence" value="ECO:0007669"/>
    <property type="project" value="InterPro"/>
</dbReference>
<organism evidence="4 5">
    <name type="scientific">Romanomermis culicivorax</name>
    <name type="common">Nematode worm</name>
    <dbReference type="NCBI Taxonomy" id="13658"/>
    <lineage>
        <taxon>Eukaryota</taxon>
        <taxon>Metazoa</taxon>
        <taxon>Ecdysozoa</taxon>
        <taxon>Nematoda</taxon>
        <taxon>Enoplea</taxon>
        <taxon>Dorylaimia</taxon>
        <taxon>Mermithida</taxon>
        <taxon>Mermithoidea</taxon>
        <taxon>Mermithidae</taxon>
        <taxon>Romanomermis</taxon>
    </lineage>
</organism>
<dbReference type="PROSITE" id="PS50240">
    <property type="entry name" value="TRYPSIN_DOM"/>
    <property type="match status" value="1"/>
</dbReference>
<dbReference type="WBParaSite" id="nRc.2.0.1.t10820-RA">
    <property type="protein sequence ID" value="nRc.2.0.1.t10820-RA"/>
    <property type="gene ID" value="nRc.2.0.1.g10820"/>
</dbReference>
<evidence type="ECO:0000313" key="4">
    <source>
        <dbReference type="Proteomes" id="UP000887565"/>
    </source>
</evidence>
<proteinExistence type="inferred from homology"/>
<reference evidence="5" key="1">
    <citation type="submission" date="2022-11" db="UniProtKB">
        <authorList>
            <consortium name="WormBaseParasite"/>
        </authorList>
    </citation>
    <scope>IDENTIFICATION</scope>
</reference>
<keyword evidence="4" id="KW-1185">Reference proteome</keyword>
<dbReference type="PANTHER" id="PTHR24256">
    <property type="entry name" value="TRYPTASE-RELATED"/>
    <property type="match status" value="1"/>
</dbReference>
<dbReference type="SUPFAM" id="SSF50494">
    <property type="entry name" value="Trypsin-like serine proteases"/>
    <property type="match status" value="1"/>
</dbReference>
<dbReference type="InterPro" id="IPR001254">
    <property type="entry name" value="Trypsin_dom"/>
</dbReference>
<evidence type="ECO:0000313" key="5">
    <source>
        <dbReference type="WBParaSite" id="nRc.2.0.1.t10820-RA"/>
    </source>
</evidence>